<comment type="catalytic activity">
    <reaction evidence="1 11">
        <text>AMP + diphosphate = 5-phospho-alpha-D-ribose 1-diphosphate + adenine</text>
        <dbReference type="Rhea" id="RHEA:16609"/>
        <dbReference type="ChEBI" id="CHEBI:16708"/>
        <dbReference type="ChEBI" id="CHEBI:33019"/>
        <dbReference type="ChEBI" id="CHEBI:58017"/>
        <dbReference type="ChEBI" id="CHEBI:456215"/>
        <dbReference type="EC" id="2.4.2.7"/>
    </reaction>
</comment>
<evidence type="ECO:0000256" key="10">
    <source>
        <dbReference type="ARBA" id="ARBA00022726"/>
    </source>
</evidence>
<evidence type="ECO:0000313" key="13">
    <source>
        <dbReference type="EMBL" id="MFD1249075.1"/>
    </source>
</evidence>
<evidence type="ECO:0000256" key="11">
    <source>
        <dbReference type="HAMAP-Rule" id="MF_00004"/>
    </source>
</evidence>
<accession>A0ABW3W3E0</accession>
<comment type="function">
    <text evidence="2 11">Catalyzes a salvage reaction resulting in the formation of AMP, that is energically less costly than de novo synthesis.</text>
</comment>
<evidence type="ECO:0000256" key="2">
    <source>
        <dbReference type="ARBA" id="ARBA00003968"/>
    </source>
</evidence>
<gene>
    <name evidence="11" type="primary">apt</name>
    <name evidence="13" type="ORF">ACFQ3F_14860</name>
</gene>
<evidence type="ECO:0000259" key="12">
    <source>
        <dbReference type="Pfam" id="PF00156"/>
    </source>
</evidence>
<dbReference type="InterPro" id="IPR005764">
    <property type="entry name" value="Ade_phspho_trans"/>
</dbReference>
<name>A0ABW3W3E0_9ACTN</name>
<keyword evidence="9 11" id="KW-0808">Transferase</keyword>
<evidence type="ECO:0000256" key="6">
    <source>
        <dbReference type="ARBA" id="ARBA00011893"/>
    </source>
</evidence>
<keyword evidence="8 11" id="KW-0328">Glycosyltransferase</keyword>
<evidence type="ECO:0000256" key="1">
    <source>
        <dbReference type="ARBA" id="ARBA00000868"/>
    </source>
</evidence>
<dbReference type="HAMAP" id="MF_00004">
    <property type="entry name" value="Aden_phosphoribosyltr"/>
    <property type="match status" value="1"/>
</dbReference>
<sequence length="184" mass="19282">MATQARDRAVEALTRLVRDIPDFPEPGIVFKDIAPLLADGAGFAAVISALADLGRDADGRPVVDKVVGMEARGFILAAPVAVELGVGFVPVRKAGKLPHETHRVAYALEYGEAVLELHQDAFTPGERVLVIDDVLATGGTARATCELIARCGARAVTFAVLMELGFLSGRAVLGDVPVEVLATV</sequence>
<feature type="domain" description="Phosphoribosyltransferase" evidence="12">
    <location>
        <begin position="39"/>
        <end position="163"/>
    </location>
</feature>
<organism evidence="13 14">
    <name type="scientific">Nocardioides ginsengisoli</name>
    <dbReference type="NCBI Taxonomy" id="363868"/>
    <lineage>
        <taxon>Bacteria</taxon>
        <taxon>Bacillati</taxon>
        <taxon>Actinomycetota</taxon>
        <taxon>Actinomycetes</taxon>
        <taxon>Propionibacteriales</taxon>
        <taxon>Nocardioidaceae</taxon>
        <taxon>Nocardioides</taxon>
    </lineage>
</organism>
<dbReference type="InterPro" id="IPR000836">
    <property type="entry name" value="PRTase_dom"/>
</dbReference>
<dbReference type="NCBIfam" id="NF002634">
    <property type="entry name" value="PRK02304.1-3"/>
    <property type="match status" value="1"/>
</dbReference>
<keyword evidence="10 11" id="KW-0660">Purine salvage</keyword>
<dbReference type="RefSeq" id="WP_379228815.1">
    <property type="nucleotide sequence ID" value="NZ_JBHTLX010000020.1"/>
</dbReference>
<dbReference type="Pfam" id="PF00156">
    <property type="entry name" value="Pribosyltran"/>
    <property type="match status" value="1"/>
</dbReference>
<keyword evidence="7 11" id="KW-0963">Cytoplasm</keyword>
<dbReference type="Proteomes" id="UP001597229">
    <property type="component" value="Unassembled WGS sequence"/>
</dbReference>
<keyword evidence="14" id="KW-1185">Reference proteome</keyword>
<evidence type="ECO:0000256" key="9">
    <source>
        <dbReference type="ARBA" id="ARBA00022679"/>
    </source>
</evidence>
<dbReference type="SUPFAM" id="SSF53271">
    <property type="entry name" value="PRTase-like"/>
    <property type="match status" value="1"/>
</dbReference>
<evidence type="ECO:0000313" key="14">
    <source>
        <dbReference type="Proteomes" id="UP001597229"/>
    </source>
</evidence>
<evidence type="ECO:0000256" key="3">
    <source>
        <dbReference type="ARBA" id="ARBA00004496"/>
    </source>
</evidence>
<evidence type="ECO:0000256" key="4">
    <source>
        <dbReference type="ARBA" id="ARBA00004659"/>
    </source>
</evidence>
<dbReference type="EMBL" id="JBHTLX010000020">
    <property type="protein sequence ID" value="MFD1249075.1"/>
    <property type="molecule type" value="Genomic_DNA"/>
</dbReference>
<comment type="pathway">
    <text evidence="4 11">Purine metabolism; AMP biosynthesis via salvage pathway; AMP from adenine: step 1/1.</text>
</comment>
<dbReference type="CDD" id="cd06223">
    <property type="entry name" value="PRTases_typeI"/>
    <property type="match status" value="1"/>
</dbReference>
<dbReference type="EC" id="2.4.2.7" evidence="6 11"/>
<dbReference type="NCBIfam" id="TIGR01090">
    <property type="entry name" value="apt"/>
    <property type="match status" value="1"/>
</dbReference>
<dbReference type="InterPro" id="IPR050054">
    <property type="entry name" value="UPRTase/APRTase"/>
</dbReference>
<dbReference type="PANTHER" id="PTHR32315:SF3">
    <property type="entry name" value="ADENINE PHOSPHORIBOSYLTRANSFERASE"/>
    <property type="match status" value="1"/>
</dbReference>
<dbReference type="NCBIfam" id="NF002636">
    <property type="entry name" value="PRK02304.1-5"/>
    <property type="match status" value="1"/>
</dbReference>
<dbReference type="Gene3D" id="3.40.50.2020">
    <property type="match status" value="1"/>
</dbReference>
<comment type="similarity">
    <text evidence="5 11">Belongs to the purine/pyrimidine phosphoribosyltransferase family.</text>
</comment>
<dbReference type="PANTHER" id="PTHR32315">
    <property type="entry name" value="ADENINE PHOSPHORIBOSYLTRANSFERASE"/>
    <property type="match status" value="1"/>
</dbReference>
<dbReference type="InterPro" id="IPR029057">
    <property type="entry name" value="PRTase-like"/>
</dbReference>
<comment type="subcellular location">
    <subcellularLocation>
        <location evidence="3 11">Cytoplasm</location>
    </subcellularLocation>
</comment>
<evidence type="ECO:0000256" key="8">
    <source>
        <dbReference type="ARBA" id="ARBA00022676"/>
    </source>
</evidence>
<dbReference type="GO" id="GO:0003999">
    <property type="term" value="F:adenine phosphoribosyltransferase activity"/>
    <property type="evidence" value="ECO:0007669"/>
    <property type="project" value="UniProtKB-EC"/>
</dbReference>
<protein>
    <recommendedName>
        <fullName evidence="6 11">Adenine phosphoribosyltransferase</fullName>
        <shortName evidence="11">APRT</shortName>
        <ecNumber evidence="6 11">2.4.2.7</ecNumber>
    </recommendedName>
</protein>
<comment type="caution">
    <text evidence="13">The sequence shown here is derived from an EMBL/GenBank/DDBJ whole genome shotgun (WGS) entry which is preliminary data.</text>
</comment>
<evidence type="ECO:0000256" key="7">
    <source>
        <dbReference type="ARBA" id="ARBA00022490"/>
    </source>
</evidence>
<evidence type="ECO:0000256" key="5">
    <source>
        <dbReference type="ARBA" id="ARBA00008391"/>
    </source>
</evidence>
<proteinExistence type="inferred from homology"/>
<comment type="subunit">
    <text evidence="11">Homodimer.</text>
</comment>
<reference evidence="14" key="1">
    <citation type="journal article" date="2019" name="Int. J. Syst. Evol. Microbiol.">
        <title>The Global Catalogue of Microorganisms (GCM) 10K type strain sequencing project: providing services to taxonomists for standard genome sequencing and annotation.</title>
        <authorList>
            <consortium name="The Broad Institute Genomics Platform"/>
            <consortium name="The Broad Institute Genome Sequencing Center for Infectious Disease"/>
            <person name="Wu L."/>
            <person name="Ma J."/>
        </authorList>
    </citation>
    <scope>NUCLEOTIDE SEQUENCE [LARGE SCALE GENOMIC DNA]</scope>
    <source>
        <strain evidence="14">CCUG 52478</strain>
    </source>
</reference>